<reference evidence="9 10" key="1">
    <citation type="submission" date="2006-06" db="EMBL/GenBank/DDBJ databases">
        <title>Complete sequence of Rubrobacter xylanophilus DSM 9941.</title>
        <authorList>
            <consortium name="US DOE Joint Genome Institute"/>
            <person name="Copeland A."/>
            <person name="Lucas S."/>
            <person name="Lapidus A."/>
            <person name="Barry K."/>
            <person name="Detter J.C."/>
            <person name="Glavina del Rio T."/>
            <person name="Hammon N."/>
            <person name="Israni S."/>
            <person name="Dalin E."/>
            <person name="Tice H."/>
            <person name="Pitluck S."/>
            <person name="Munk A.C."/>
            <person name="Brettin T."/>
            <person name="Bruce D."/>
            <person name="Han C."/>
            <person name="Tapia R."/>
            <person name="Gilna P."/>
            <person name="Schmutz J."/>
            <person name="Larimer F."/>
            <person name="Land M."/>
            <person name="Hauser L."/>
            <person name="Kyrpides N."/>
            <person name="Lykidis A."/>
            <person name="da Costa M.S."/>
            <person name="Rainey F.A."/>
            <person name="Empadinhas N."/>
            <person name="Jolivet E."/>
            <person name="Battista J.R."/>
            <person name="Richardson P."/>
        </authorList>
    </citation>
    <scope>NUCLEOTIDE SEQUENCE [LARGE SCALE GENOMIC DNA]</scope>
    <source>
        <strain evidence="10">DSM 9941 / JCM 11954 / NBRC 16129 / PRD-1</strain>
    </source>
</reference>
<dbReference type="InterPro" id="IPR017941">
    <property type="entry name" value="Rieske_2Fe-2S"/>
</dbReference>
<evidence type="ECO:0000313" key="9">
    <source>
        <dbReference type="EMBL" id="ABG05782.1"/>
    </source>
</evidence>
<dbReference type="AlphaFoldDB" id="Q1AS46"/>
<dbReference type="Pfam" id="PF09990">
    <property type="entry name" value="DUF2231"/>
    <property type="match status" value="1"/>
</dbReference>
<dbReference type="CDD" id="cd03467">
    <property type="entry name" value="Rieske"/>
    <property type="match status" value="1"/>
</dbReference>
<proteinExistence type="inferred from homology"/>
<feature type="domain" description="Rieske" evidence="8">
    <location>
        <begin position="191"/>
        <end position="287"/>
    </location>
</feature>
<evidence type="ECO:0000256" key="1">
    <source>
        <dbReference type="ARBA" id="ARBA00022714"/>
    </source>
</evidence>
<keyword evidence="7" id="KW-0812">Transmembrane</keyword>
<gene>
    <name evidence="9" type="ordered locus">Rxyl_2871</name>
</gene>
<name>Q1AS46_RUBXD</name>
<evidence type="ECO:0000256" key="3">
    <source>
        <dbReference type="ARBA" id="ARBA00023004"/>
    </source>
</evidence>
<evidence type="ECO:0000256" key="4">
    <source>
        <dbReference type="ARBA" id="ARBA00023014"/>
    </source>
</evidence>
<keyword evidence="10" id="KW-1185">Reference proteome</keyword>
<evidence type="ECO:0000256" key="5">
    <source>
        <dbReference type="ARBA" id="ARBA00034078"/>
    </source>
</evidence>
<evidence type="ECO:0000259" key="8">
    <source>
        <dbReference type="PROSITE" id="PS51296"/>
    </source>
</evidence>
<protein>
    <submittedName>
        <fullName evidence="9">Rieske (2Fe-2S) region</fullName>
    </submittedName>
</protein>
<accession>Q1AS46</accession>
<dbReference type="Pfam" id="PF00355">
    <property type="entry name" value="Rieske"/>
    <property type="match status" value="1"/>
</dbReference>
<feature type="transmembrane region" description="Helical" evidence="7">
    <location>
        <begin position="87"/>
        <end position="105"/>
    </location>
</feature>
<comment type="cofactor">
    <cofactor evidence="5">
        <name>[2Fe-2S] cluster</name>
        <dbReference type="ChEBI" id="CHEBI:190135"/>
    </cofactor>
</comment>
<dbReference type="EMBL" id="CP000386">
    <property type="protein sequence ID" value="ABG05782.1"/>
    <property type="molecule type" value="Genomic_DNA"/>
</dbReference>
<keyword evidence="3" id="KW-0408">Iron</keyword>
<dbReference type="GO" id="GO:0016705">
    <property type="term" value="F:oxidoreductase activity, acting on paired donors, with incorporation or reduction of molecular oxygen"/>
    <property type="evidence" value="ECO:0007669"/>
    <property type="project" value="UniProtKB-ARBA"/>
</dbReference>
<dbReference type="eggNOG" id="COG2146">
    <property type="taxonomic scope" value="Bacteria"/>
</dbReference>
<dbReference type="InterPro" id="IPR019251">
    <property type="entry name" value="DUF2231_TM"/>
</dbReference>
<keyword evidence="7" id="KW-1133">Transmembrane helix</keyword>
<dbReference type="PROSITE" id="PS51296">
    <property type="entry name" value="RIESKE"/>
    <property type="match status" value="1"/>
</dbReference>
<evidence type="ECO:0000256" key="2">
    <source>
        <dbReference type="ARBA" id="ARBA00022723"/>
    </source>
</evidence>
<dbReference type="OrthoDB" id="147178at2"/>
<keyword evidence="7" id="KW-0472">Membrane</keyword>
<dbReference type="KEGG" id="rxy:Rxyl_2871"/>
<dbReference type="GO" id="GO:0051537">
    <property type="term" value="F:2 iron, 2 sulfur cluster binding"/>
    <property type="evidence" value="ECO:0007669"/>
    <property type="project" value="UniProtKB-KW"/>
</dbReference>
<dbReference type="SUPFAM" id="SSF50022">
    <property type="entry name" value="ISP domain"/>
    <property type="match status" value="1"/>
</dbReference>
<keyword evidence="4" id="KW-0411">Iron-sulfur</keyword>
<keyword evidence="1" id="KW-0001">2Fe-2S</keyword>
<sequence length="292" mass="30172">MAKTIGERIVEAMPYLDEVSEAVQPRVREAVEAGGTAVRNLLDGTWMEVPLHPVLTDVPVGSWTSALVFDGLDALSGSRAARNAADASLAFGVLGGLAAAAAGLSDWRYLTGDSRRMGAAHGLFNAAGLALAAASLGLRAAGRRNAGRAVFLAGYALAGVGAHLGGELSYGHGLRVNRNALRGQEGPREFVPVLRESELPAGGMRRVSADGAEVLLARSSGGEICAISAVCGHLGGALEEGRREGDTVVCPLHGSRFELCGGKVLDGPAVFPQPRYEVRVREGSIEVRSAGI</sequence>
<dbReference type="GO" id="GO:0046872">
    <property type="term" value="F:metal ion binding"/>
    <property type="evidence" value="ECO:0007669"/>
    <property type="project" value="UniProtKB-KW"/>
</dbReference>
<evidence type="ECO:0000313" key="10">
    <source>
        <dbReference type="Proteomes" id="UP000006637"/>
    </source>
</evidence>
<dbReference type="PANTHER" id="PTHR21496:SF0">
    <property type="entry name" value="RIESKE DOMAIN-CONTAINING PROTEIN"/>
    <property type="match status" value="1"/>
</dbReference>
<evidence type="ECO:0000256" key="7">
    <source>
        <dbReference type="SAM" id="Phobius"/>
    </source>
</evidence>
<evidence type="ECO:0000256" key="6">
    <source>
        <dbReference type="ARBA" id="ARBA00038001"/>
    </source>
</evidence>
<dbReference type="Gene3D" id="2.102.10.10">
    <property type="entry name" value="Rieske [2Fe-2S] iron-sulphur domain"/>
    <property type="match status" value="1"/>
</dbReference>
<dbReference type="GO" id="GO:0004497">
    <property type="term" value="F:monooxygenase activity"/>
    <property type="evidence" value="ECO:0007669"/>
    <property type="project" value="UniProtKB-ARBA"/>
</dbReference>
<dbReference type="HOGENOM" id="CLU_065805_0_0_11"/>
<dbReference type="PANTHER" id="PTHR21496">
    <property type="entry name" value="FERREDOXIN-RELATED"/>
    <property type="match status" value="1"/>
</dbReference>
<dbReference type="Proteomes" id="UP000006637">
    <property type="component" value="Chromosome"/>
</dbReference>
<dbReference type="RefSeq" id="WP_011565791.1">
    <property type="nucleotide sequence ID" value="NC_008148.1"/>
</dbReference>
<comment type="similarity">
    <text evidence="6">Belongs to the bacterial ring-hydroxylating dioxygenase ferredoxin component family.</text>
</comment>
<keyword evidence="2" id="KW-0479">Metal-binding</keyword>
<dbReference type="InterPro" id="IPR036922">
    <property type="entry name" value="Rieske_2Fe-2S_sf"/>
</dbReference>
<organism evidence="9 10">
    <name type="scientific">Rubrobacter xylanophilus (strain DSM 9941 / JCM 11954 / NBRC 16129 / PRD-1)</name>
    <dbReference type="NCBI Taxonomy" id="266117"/>
    <lineage>
        <taxon>Bacteria</taxon>
        <taxon>Bacillati</taxon>
        <taxon>Actinomycetota</taxon>
        <taxon>Rubrobacteria</taxon>
        <taxon>Rubrobacterales</taxon>
        <taxon>Rubrobacteraceae</taxon>
        <taxon>Rubrobacter</taxon>
    </lineage>
</organism>
<feature type="transmembrane region" description="Helical" evidence="7">
    <location>
        <begin position="117"/>
        <end position="138"/>
    </location>
</feature>
<dbReference type="STRING" id="266117.Rxyl_2871"/>